<dbReference type="PROSITE" id="PS50011">
    <property type="entry name" value="PROTEIN_KINASE_DOM"/>
    <property type="match status" value="1"/>
</dbReference>
<dbReference type="InterPro" id="IPR017441">
    <property type="entry name" value="Protein_kinase_ATP_BS"/>
</dbReference>
<evidence type="ECO:0000256" key="3">
    <source>
        <dbReference type="ARBA" id="ARBA00022777"/>
    </source>
</evidence>
<dbReference type="Gramene" id="TraesCS7A03G1315200.1">
    <property type="protein sequence ID" value="TraesCS7A03G1315200.1.CDS"/>
    <property type="gene ID" value="TraesCS7A03G1315200"/>
</dbReference>
<dbReference type="InterPro" id="IPR011009">
    <property type="entry name" value="Kinase-like_dom_sf"/>
</dbReference>
<keyword evidence="3" id="KW-0418">Kinase</keyword>
<evidence type="ECO:0000313" key="9">
    <source>
        <dbReference type="Proteomes" id="UP000019116"/>
    </source>
</evidence>
<keyword evidence="9" id="KW-1185">Reference proteome</keyword>
<evidence type="ECO:0000256" key="5">
    <source>
        <dbReference type="PROSITE-ProRule" id="PRU10141"/>
    </source>
</evidence>
<dbReference type="AlphaFoldDB" id="A0A3B6RSK7"/>
<evidence type="ECO:0000256" key="6">
    <source>
        <dbReference type="RuleBase" id="RU000304"/>
    </source>
</evidence>
<reference evidence="8" key="1">
    <citation type="submission" date="2018-08" db="EMBL/GenBank/DDBJ databases">
        <authorList>
            <person name="Rossello M."/>
        </authorList>
    </citation>
    <scope>NUCLEOTIDE SEQUENCE [LARGE SCALE GENOMIC DNA]</scope>
    <source>
        <strain evidence="8">cv. Chinese Spring</strain>
    </source>
</reference>
<accession>A0A3B6RSK7</accession>
<dbReference type="PANTHER" id="PTHR45707:SF79">
    <property type="entry name" value="PROTEIN KINASE DOMAIN-CONTAINING PROTEIN"/>
    <property type="match status" value="1"/>
</dbReference>
<dbReference type="Gramene" id="TraesROB_scaffold_065407_01G000200.1">
    <property type="protein sequence ID" value="TraesROB_scaffold_065407_01G000200.1"/>
    <property type="gene ID" value="TraesROB_scaffold_065407_01G000200"/>
</dbReference>
<feature type="binding site" evidence="5">
    <location>
        <position position="58"/>
    </location>
    <ligand>
        <name>ATP</name>
        <dbReference type="ChEBI" id="CHEBI:30616"/>
    </ligand>
</feature>
<evidence type="ECO:0000313" key="8">
    <source>
        <dbReference type="EnsemblPlants" id="TraesCS7A02G540400.1"/>
    </source>
</evidence>
<dbReference type="Gramene" id="TraesWEE_scaffold_061524_01G000300.1">
    <property type="protein sequence ID" value="TraesWEE_scaffold_061524_01G000300.1"/>
    <property type="gene ID" value="TraesWEE_scaffold_061524_01G000300"/>
</dbReference>
<organism evidence="8">
    <name type="scientific">Triticum aestivum</name>
    <name type="common">Wheat</name>
    <dbReference type="NCBI Taxonomy" id="4565"/>
    <lineage>
        <taxon>Eukaryota</taxon>
        <taxon>Viridiplantae</taxon>
        <taxon>Streptophyta</taxon>
        <taxon>Embryophyta</taxon>
        <taxon>Tracheophyta</taxon>
        <taxon>Spermatophyta</taxon>
        <taxon>Magnoliopsida</taxon>
        <taxon>Liliopsida</taxon>
        <taxon>Poales</taxon>
        <taxon>Poaceae</taxon>
        <taxon>BOP clade</taxon>
        <taxon>Pooideae</taxon>
        <taxon>Triticodae</taxon>
        <taxon>Triticeae</taxon>
        <taxon>Triticinae</taxon>
        <taxon>Triticum</taxon>
    </lineage>
</organism>
<dbReference type="GO" id="GO:0005524">
    <property type="term" value="F:ATP binding"/>
    <property type="evidence" value="ECO:0007669"/>
    <property type="project" value="UniProtKB-UniRule"/>
</dbReference>
<dbReference type="PROSITE" id="PS00107">
    <property type="entry name" value="PROTEIN_KINASE_ATP"/>
    <property type="match status" value="1"/>
</dbReference>
<dbReference type="SMR" id="A0A3B6RSK7"/>
<keyword evidence="2 5" id="KW-0547">Nucleotide-binding</keyword>
<feature type="domain" description="Protein kinase" evidence="7">
    <location>
        <begin position="31"/>
        <end position="210"/>
    </location>
</feature>
<dbReference type="InterPro" id="IPR008271">
    <property type="entry name" value="Ser/Thr_kinase_AS"/>
</dbReference>
<dbReference type="PANTHER" id="PTHR45707">
    <property type="entry name" value="C2 CALCIUM/LIPID-BINDING PLANT PHOSPHORIBOSYLTRANSFERASE FAMILY PROTEIN"/>
    <property type="match status" value="1"/>
</dbReference>
<name>A0A3B6RSK7_WHEAT</name>
<evidence type="ECO:0000256" key="2">
    <source>
        <dbReference type="ARBA" id="ARBA00022741"/>
    </source>
</evidence>
<reference evidence="8" key="2">
    <citation type="submission" date="2018-10" db="UniProtKB">
        <authorList>
            <consortium name="EnsemblPlants"/>
        </authorList>
    </citation>
    <scope>IDENTIFICATION</scope>
</reference>
<dbReference type="SUPFAM" id="SSF56112">
    <property type="entry name" value="Protein kinase-like (PK-like)"/>
    <property type="match status" value="1"/>
</dbReference>
<dbReference type="SMART" id="SM00220">
    <property type="entry name" value="S_TKc"/>
    <property type="match status" value="1"/>
</dbReference>
<dbReference type="OrthoDB" id="658521at2759"/>
<keyword evidence="6" id="KW-0723">Serine/threonine-protein kinase</keyword>
<sequence length="210" mass="24278">MDIEVLQRILDRREKPTNLSFELLKNITENFSDDREIGHGGFATVYKGVLPNGDVAVKRIRNGYTINETFFYREVDSLLNIEHKNVVRFLGFCASTDQTAVPIKGSKQHIYAEVRERLLCFEYISNGSLKKYITGLHHLHNEKQIYHMDLKPDNILLDNDMVPKITDFGLSRLDEKSKTMSEERHGSLYLGDGGTYGRKLGMKHHWFTNK</sequence>
<dbReference type="GO" id="GO:0004674">
    <property type="term" value="F:protein serine/threonine kinase activity"/>
    <property type="evidence" value="ECO:0007669"/>
    <property type="project" value="UniProtKB-KW"/>
</dbReference>
<evidence type="ECO:0000256" key="4">
    <source>
        <dbReference type="ARBA" id="ARBA00022840"/>
    </source>
</evidence>
<dbReference type="InterPro" id="IPR000719">
    <property type="entry name" value="Prot_kinase_dom"/>
</dbReference>
<dbReference type="Gene3D" id="1.10.510.10">
    <property type="entry name" value="Transferase(Phosphotransferase) domain 1"/>
    <property type="match status" value="1"/>
</dbReference>
<keyword evidence="1" id="KW-0808">Transferase</keyword>
<dbReference type="EnsemblPlants" id="TraesCS7A02G540400.1">
    <property type="protein sequence ID" value="TraesCS7A02G540400.1"/>
    <property type="gene ID" value="TraesCS7A02G540400"/>
</dbReference>
<dbReference type="Proteomes" id="UP000019116">
    <property type="component" value="Chromosome 7A"/>
</dbReference>
<comment type="similarity">
    <text evidence="6">Belongs to the protein kinase superfamily.</text>
</comment>
<evidence type="ECO:0000256" key="1">
    <source>
        <dbReference type="ARBA" id="ARBA00022679"/>
    </source>
</evidence>
<dbReference type="Gene3D" id="3.30.200.20">
    <property type="entry name" value="Phosphorylase Kinase, domain 1"/>
    <property type="match status" value="1"/>
</dbReference>
<keyword evidence="4 5" id="KW-0067">ATP-binding</keyword>
<evidence type="ECO:0000259" key="7">
    <source>
        <dbReference type="PROSITE" id="PS50011"/>
    </source>
</evidence>
<dbReference type="Gramene" id="TraesCS7A02G540400.1">
    <property type="protein sequence ID" value="TraesCS7A02G540400.1"/>
    <property type="gene ID" value="TraesCS7A02G540400"/>
</dbReference>
<proteinExistence type="inferred from homology"/>
<dbReference type="Pfam" id="PF00069">
    <property type="entry name" value="Pkinase"/>
    <property type="match status" value="1"/>
</dbReference>
<dbReference type="PROSITE" id="PS00108">
    <property type="entry name" value="PROTEIN_KINASE_ST"/>
    <property type="match status" value="1"/>
</dbReference>
<protein>
    <recommendedName>
        <fullName evidence="7">Protein kinase domain-containing protein</fullName>
    </recommendedName>
</protein>